<dbReference type="STRING" id="1288291.A0A059EWU1"/>
<protein>
    <recommendedName>
        <fullName evidence="3">Cyclin N-terminal domain-containing protein</fullName>
    </recommendedName>
</protein>
<dbReference type="AlphaFoldDB" id="A0A059EWU1"/>
<dbReference type="Gene3D" id="1.10.472.10">
    <property type="entry name" value="Cyclin-like"/>
    <property type="match status" value="1"/>
</dbReference>
<organism evidence="1 2">
    <name type="scientific">Anncaliia algerae PRA339</name>
    <dbReference type="NCBI Taxonomy" id="1288291"/>
    <lineage>
        <taxon>Eukaryota</taxon>
        <taxon>Fungi</taxon>
        <taxon>Fungi incertae sedis</taxon>
        <taxon>Microsporidia</taxon>
        <taxon>Tubulinosematoidea</taxon>
        <taxon>Tubulinosematidae</taxon>
        <taxon>Anncaliia</taxon>
    </lineage>
</organism>
<keyword evidence="2" id="KW-1185">Reference proteome</keyword>
<gene>
    <name evidence="1" type="ORF">H312_03430</name>
</gene>
<dbReference type="VEuPathDB" id="MicrosporidiaDB:H312_03430"/>
<dbReference type="OrthoDB" id="4951845at2759"/>
<reference evidence="1 2" key="2">
    <citation type="submission" date="2014-03" db="EMBL/GenBank/DDBJ databases">
        <title>The Genome Sequence of Anncaliia algerae insect isolate PRA339.</title>
        <authorList>
            <consortium name="The Broad Institute Genome Sequencing Platform"/>
            <consortium name="The Broad Institute Genome Sequencing Center for Infectious Disease"/>
            <person name="Cuomo C."/>
            <person name="Becnel J."/>
            <person name="Sanscrainte N."/>
            <person name="Walker B."/>
            <person name="Young S.K."/>
            <person name="Zeng Q."/>
            <person name="Gargeya S."/>
            <person name="Fitzgerald M."/>
            <person name="Haas B."/>
            <person name="Abouelleil A."/>
            <person name="Alvarado L."/>
            <person name="Arachchi H.M."/>
            <person name="Berlin A.M."/>
            <person name="Chapman S.B."/>
            <person name="Dewar J."/>
            <person name="Goldberg J."/>
            <person name="Griggs A."/>
            <person name="Gujja S."/>
            <person name="Hansen M."/>
            <person name="Howarth C."/>
            <person name="Imamovic A."/>
            <person name="Larimer J."/>
            <person name="McCowan C."/>
            <person name="Murphy C."/>
            <person name="Neiman D."/>
            <person name="Pearson M."/>
            <person name="Priest M."/>
            <person name="Roberts A."/>
            <person name="Saif S."/>
            <person name="Shea T."/>
            <person name="Sisk P."/>
            <person name="Sykes S."/>
            <person name="Wortman J."/>
            <person name="Nusbaum C."/>
            <person name="Birren B."/>
        </authorList>
    </citation>
    <scope>NUCLEOTIDE SEQUENCE [LARGE SCALE GENOMIC DNA]</scope>
    <source>
        <strain evidence="1 2">PRA339</strain>
    </source>
</reference>
<evidence type="ECO:0000313" key="2">
    <source>
        <dbReference type="Proteomes" id="UP000030655"/>
    </source>
</evidence>
<evidence type="ECO:0000313" key="1">
    <source>
        <dbReference type="EMBL" id="KCZ79181.1"/>
    </source>
</evidence>
<accession>A0A059EWU1</accession>
<evidence type="ECO:0008006" key="3">
    <source>
        <dbReference type="Google" id="ProtNLM"/>
    </source>
</evidence>
<dbReference type="InterPro" id="IPR036915">
    <property type="entry name" value="Cyclin-like_sf"/>
</dbReference>
<reference evidence="2" key="1">
    <citation type="submission" date="2013-02" db="EMBL/GenBank/DDBJ databases">
        <authorList>
            <consortium name="The Broad Institute Genome Sequencing Platform"/>
            <person name="Cuomo C."/>
            <person name="Becnel J."/>
            <person name="Sanscrainte N."/>
            <person name="Walker B."/>
            <person name="Young S.K."/>
            <person name="Zeng Q."/>
            <person name="Gargeya S."/>
            <person name="Fitzgerald M."/>
            <person name="Haas B."/>
            <person name="Abouelleil A."/>
            <person name="Alvarado L."/>
            <person name="Arachchi H.M."/>
            <person name="Berlin A.M."/>
            <person name="Chapman S.B."/>
            <person name="Dewar J."/>
            <person name="Goldberg J."/>
            <person name="Griggs A."/>
            <person name="Gujja S."/>
            <person name="Hansen M."/>
            <person name="Howarth C."/>
            <person name="Imamovic A."/>
            <person name="Larimer J."/>
            <person name="McCowan C."/>
            <person name="Murphy C."/>
            <person name="Neiman D."/>
            <person name="Pearson M."/>
            <person name="Priest M."/>
            <person name="Roberts A."/>
            <person name="Saif S."/>
            <person name="Shea T."/>
            <person name="Sisk P."/>
            <person name="Sykes S."/>
            <person name="Wortman J."/>
            <person name="Nusbaum C."/>
            <person name="Birren B."/>
        </authorList>
    </citation>
    <scope>NUCLEOTIDE SEQUENCE [LARGE SCALE GENOMIC DNA]</scope>
    <source>
        <strain evidence="2">PRA339</strain>
    </source>
</reference>
<dbReference type="HOGENOM" id="CLU_1488662_0_0_1"/>
<dbReference type="Proteomes" id="UP000030655">
    <property type="component" value="Unassembled WGS sequence"/>
</dbReference>
<name>A0A059EWU1_9MICR</name>
<dbReference type="EMBL" id="KK365334">
    <property type="protein sequence ID" value="KCZ79181.1"/>
    <property type="molecule type" value="Genomic_DNA"/>
</dbReference>
<sequence length="181" mass="21078">MLAEGSKKIKQLCNKLRIPLKSRLTAQIIYSRVYATHQHDNYFLILCCINLACKIAETPFDDKVIFSSDKPNYKEIKEVEKYISIRINHSFNIIPLHFIYLIFTKLICKSYNHSSLDLLDEMHEDERILSIKYFHYESRGFSAGDIVISLFKDEDAKHIAEVLGLSLNYSGLDEIRETILN</sequence>
<proteinExistence type="predicted"/>
<dbReference type="SUPFAM" id="SSF47954">
    <property type="entry name" value="Cyclin-like"/>
    <property type="match status" value="1"/>
</dbReference>